<protein>
    <recommendedName>
        <fullName evidence="3">SnoaL-like domain-containing protein</fullName>
    </recommendedName>
</protein>
<proteinExistence type="predicted"/>
<sequence length="170" mass="18991">MVLHRRMAESYHAAYARLAVKEGASYEEWVFSDDAVYWSPYFGNELIELRSHPISVSTSATMEAKAYSLSFPDWGPVEFAAWPADNGFAMKTLFEGHREDGSAMNFYSYGFVLTNEQGAITRWETHVSEGYNDFLDVAIGIHGPFRDGADAYMQALARTLRAAGVDVPTP</sequence>
<accession>A0A512PD08</accession>
<gene>
    <name evidence="1" type="ORF">CSO01_18060</name>
</gene>
<name>A0A512PD08_9CELL</name>
<evidence type="ECO:0008006" key="3">
    <source>
        <dbReference type="Google" id="ProtNLM"/>
    </source>
</evidence>
<keyword evidence="2" id="KW-1185">Reference proteome</keyword>
<organism evidence="1 2">
    <name type="scientific">Cellulomonas soli</name>
    <dbReference type="NCBI Taxonomy" id="931535"/>
    <lineage>
        <taxon>Bacteria</taxon>
        <taxon>Bacillati</taxon>
        <taxon>Actinomycetota</taxon>
        <taxon>Actinomycetes</taxon>
        <taxon>Micrococcales</taxon>
        <taxon>Cellulomonadaceae</taxon>
        <taxon>Cellulomonas</taxon>
    </lineage>
</organism>
<dbReference type="EMBL" id="BKAL01000006">
    <property type="protein sequence ID" value="GEP69091.1"/>
    <property type="molecule type" value="Genomic_DNA"/>
</dbReference>
<evidence type="ECO:0000313" key="2">
    <source>
        <dbReference type="Proteomes" id="UP000321798"/>
    </source>
</evidence>
<reference evidence="1 2" key="1">
    <citation type="submission" date="2019-07" db="EMBL/GenBank/DDBJ databases">
        <title>Whole genome shotgun sequence of Cellulomonas soli NBRC 109434.</title>
        <authorList>
            <person name="Hosoyama A."/>
            <person name="Uohara A."/>
            <person name="Ohji S."/>
            <person name="Ichikawa N."/>
        </authorList>
    </citation>
    <scope>NUCLEOTIDE SEQUENCE [LARGE SCALE GENOMIC DNA]</scope>
    <source>
        <strain evidence="1 2">NBRC 109434</strain>
    </source>
</reference>
<dbReference type="AlphaFoldDB" id="A0A512PD08"/>
<evidence type="ECO:0000313" key="1">
    <source>
        <dbReference type="EMBL" id="GEP69091.1"/>
    </source>
</evidence>
<dbReference type="Proteomes" id="UP000321798">
    <property type="component" value="Unassembled WGS sequence"/>
</dbReference>
<comment type="caution">
    <text evidence="1">The sequence shown here is derived from an EMBL/GenBank/DDBJ whole genome shotgun (WGS) entry which is preliminary data.</text>
</comment>